<evidence type="ECO:0000313" key="3">
    <source>
        <dbReference type="Proteomes" id="UP001187471"/>
    </source>
</evidence>
<dbReference type="Pfam" id="PF07647">
    <property type="entry name" value="SAM_2"/>
    <property type="match status" value="1"/>
</dbReference>
<accession>A0AA88Q8Q9</accession>
<dbReference type="InterPro" id="IPR001660">
    <property type="entry name" value="SAM"/>
</dbReference>
<sequence length="318" mass="35913">MAHWARVGSKGMMSQSKAMDRIIVRQPLGTLVHRDAIEFRGEEAIPKGGFELYISESTPTYKHQKHGNQLAMDWYSWLSKTGLDPSLTYEYGRAFTRNELGEEDVSYFNHEFLQSMGISIAKHRLEILKLARKEFRGSSHGLSRLILALNKTKKLISKNIGKLGFRKDSGRVTLSELSPYRSQWTGALRNNQSWKEPKQEKAVVTNRRIMRSGPLDRRAQERLMVTNRSISLSGPLDGNVPERLMYTTWTPMVPGALDGRVKERVVFPNRSPGVSGPLDRRGLGTMVNNSSPCNNEKMGGDGGVQSLWSVMFQDMKPT</sequence>
<protein>
    <recommendedName>
        <fullName evidence="1">SAM domain-containing protein</fullName>
    </recommendedName>
</protein>
<reference evidence="2" key="1">
    <citation type="submission" date="2022-12" db="EMBL/GenBank/DDBJ databases">
        <title>Draft genome assemblies for two species of Escallonia (Escalloniales).</title>
        <authorList>
            <person name="Chanderbali A."/>
            <person name="Dervinis C."/>
            <person name="Anghel I."/>
            <person name="Soltis D."/>
            <person name="Soltis P."/>
            <person name="Zapata F."/>
        </authorList>
    </citation>
    <scope>NUCLEOTIDE SEQUENCE</scope>
    <source>
        <strain evidence="2">UCBG92.1500</strain>
        <tissue evidence="2">Leaf</tissue>
    </source>
</reference>
<proteinExistence type="predicted"/>
<evidence type="ECO:0000313" key="2">
    <source>
        <dbReference type="EMBL" id="KAK2965689.1"/>
    </source>
</evidence>
<dbReference type="PANTHER" id="PTHR33915:SF3">
    <property type="entry name" value="STERILE ALPHA MOTIF (SAM) DOMAIN PROTEIN"/>
    <property type="match status" value="1"/>
</dbReference>
<dbReference type="AlphaFoldDB" id="A0AA88Q8Q9"/>
<dbReference type="CDD" id="cd09487">
    <property type="entry name" value="SAM_superfamily"/>
    <property type="match status" value="1"/>
</dbReference>
<dbReference type="EMBL" id="JAVXUO010003188">
    <property type="protein sequence ID" value="KAK2965689.1"/>
    <property type="molecule type" value="Genomic_DNA"/>
</dbReference>
<organism evidence="2 3">
    <name type="scientific">Escallonia rubra</name>
    <dbReference type="NCBI Taxonomy" id="112253"/>
    <lineage>
        <taxon>Eukaryota</taxon>
        <taxon>Viridiplantae</taxon>
        <taxon>Streptophyta</taxon>
        <taxon>Embryophyta</taxon>
        <taxon>Tracheophyta</taxon>
        <taxon>Spermatophyta</taxon>
        <taxon>Magnoliopsida</taxon>
        <taxon>eudicotyledons</taxon>
        <taxon>Gunneridae</taxon>
        <taxon>Pentapetalae</taxon>
        <taxon>asterids</taxon>
        <taxon>campanulids</taxon>
        <taxon>Escalloniales</taxon>
        <taxon>Escalloniaceae</taxon>
        <taxon>Escallonia</taxon>
    </lineage>
</organism>
<dbReference type="SUPFAM" id="SSF47769">
    <property type="entry name" value="SAM/Pointed domain"/>
    <property type="match status" value="1"/>
</dbReference>
<gene>
    <name evidence="2" type="ORF">RJ640_022216</name>
</gene>
<keyword evidence="3" id="KW-1185">Reference proteome</keyword>
<comment type="caution">
    <text evidence="2">The sequence shown here is derived from an EMBL/GenBank/DDBJ whole genome shotgun (WGS) entry which is preliminary data.</text>
</comment>
<evidence type="ECO:0000259" key="1">
    <source>
        <dbReference type="Pfam" id="PF07647"/>
    </source>
</evidence>
<dbReference type="Proteomes" id="UP001187471">
    <property type="component" value="Unassembled WGS sequence"/>
</dbReference>
<dbReference type="InterPro" id="IPR013761">
    <property type="entry name" value="SAM/pointed_sf"/>
</dbReference>
<name>A0AA88Q8Q9_9ASTE</name>
<dbReference type="Gene3D" id="1.10.150.50">
    <property type="entry name" value="Transcription Factor, Ets-1"/>
    <property type="match status" value="1"/>
</dbReference>
<feature type="domain" description="SAM" evidence="1">
    <location>
        <begin position="77"/>
        <end position="129"/>
    </location>
</feature>
<dbReference type="PANTHER" id="PTHR33915">
    <property type="entry name" value="OSJNBA0033G05.11 PROTEIN"/>
    <property type="match status" value="1"/>
</dbReference>